<organism evidence="3">
    <name type="scientific">Sesamum latifolium</name>
    <dbReference type="NCBI Taxonomy" id="2727402"/>
    <lineage>
        <taxon>Eukaryota</taxon>
        <taxon>Viridiplantae</taxon>
        <taxon>Streptophyta</taxon>
        <taxon>Embryophyta</taxon>
        <taxon>Tracheophyta</taxon>
        <taxon>Spermatophyta</taxon>
        <taxon>Magnoliopsida</taxon>
        <taxon>eudicotyledons</taxon>
        <taxon>Gunneridae</taxon>
        <taxon>Pentapetalae</taxon>
        <taxon>asterids</taxon>
        <taxon>lamiids</taxon>
        <taxon>Lamiales</taxon>
        <taxon>Pedaliaceae</taxon>
        <taxon>Sesamum</taxon>
    </lineage>
</organism>
<feature type="transmembrane region" description="Helical" evidence="2">
    <location>
        <begin position="297"/>
        <end position="317"/>
    </location>
</feature>
<accession>A0AAW2YB55</accession>
<evidence type="ECO:0000256" key="2">
    <source>
        <dbReference type="SAM" id="Phobius"/>
    </source>
</evidence>
<keyword evidence="2" id="KW-1133">Transmembrane helix</keyword>
<dbReference type="EMBL" id="JACGWN010000001">
    <property type="protein sequence ID" value="KAL0462984.1"/>
    <property type="molecule type" value="Genomic_DNA"/>
</dbReference>
<keyword evidence="2" id="KW-0472">Membrane</keyword>
<name>A0AAW2YB55_9LAMI</name>
<sequence>MSRNCSWKDKFFFIHPPAVQKWPFPCEWRDQKLGPEIYGWGLDDDIINSLTIYWYQAYKLLMKKVLKLASLTPTPLHKGTLPANVEVGADSSNPLLLLHQLEIVLERIKELLLNRYSLPQILLPILPESISESFSKPCSKSFSKSNSYFSRPRSRSSSQALEPKDKEVTEGPSEPKKRKKKHHKNSRSSRSSKRSKSHSAKKKAKAVAEKAEEEDNLKLIRELTDWWKATRKELRTPACWSAVMEGEKLIPWLFSDQISILKIHVGQDSLKIYKSSLLPHDQALLPPYSHTQKEKRLAHALSQVVFLFYYPATLLLFNTLL</sequence>
<gene>
    <name evidence="3" type="ORF">Slati_0186000</name>
</gene>
<dbReference type="AlphaFoldDB" id="A0AAW2YB55"/>
<protein>
    <submittedName>
        <fullName evidence="3">Uncharacterized protein</fullName>
    </submittedName>
</protein>
<evidence type="ECO:0000256" key="1">
    <source>
        <dbReference type="SAM" id="MobiDB-lite"/>
    </source>
</evidence>
<proteinExistence type="predicted"/>
<evidence type="ECO:0000313" key="3">
    <source>
        <dbReference type="EMBL" id="KAL0462984.1"/>
    </source>
</evidence>
<reference evidence="3" key="1">
    <citation type="submission" date="2020-06" db="EMBL/GenBank/DDBJ databases">
        <authorList>
            <person name="Li T."/>
            <person name="Hu X."/>
            <person name="Zhang T."/>
            <person name="Song X."/>
            <person name="Zhang H."/>
            <person name="Dai N."/>
            <person name="Sheng W."/>
            <person name="Hou X."/>
            <person name="Wei L."/>
        </authorList>
    </citation>
    <scope>NUCLEOTIDE SEQUENCE</scope>
    <source>
        <strain evidence="3">KEN1</strain>
        <tissue evidence="3">Leaf</tissue>
    </source>
</reference>
<feature type="region of interest" description="Disordered" evidence="1">
    <location>
        <begin position="141"/>
        <end position="211"/>
    </location>
</feature>
<comment type="caution">
    <text evidence="3">The sequence shown here is derived from an EMBL/GenBank/DDBJ whole genome shotgun (WGS) entry which is preliminary data.</text>
</comment>
<reference evidence="3" key="2">
    <citation type="journal article" date="2024" name="Plant">
        <title>Genomic evolution and insights into agronomic trait innovations of Sesamum species.</title>
        <authorList>
            <person name="Miao H."/>
            <person name="Wang L."/>
            <person name="Qu L."/>
            <person name="Liu H."/>
            <person name="Sun Y."/>
            <person name="Le M."/>
            <person name="Wang Q."/>
            <person name="Wei S."/>
            <person name="Zheng Y."/>
            <person name="Lin W."/>
            <person name="Duan Y."/>
            <person name="Cao H."/>
            <person name="Xiong S."/>
            <person name="Wang X."/>
            <person name="Wei L."/>
            <person name="Li C."/>
            <person name="Ma Q."/>
            <person name="Ju M."/>
            <person name="Zhao R."/>
            <person name="Li G."/>
            <person name="Mu C."/>
            <person name="Tian Q."/>
            <person name="Mei H."/>
            <person name="Zhang T."/>
            <person name="Gao T."/>
            <person name="Zhang H."/>
        </authorList>
    </citation>
    <scope>NUCLEOTIDE SEQUENCE</scope>
    <source>
        <strain evidence="3">KEN1</strain>
    </source>
</reference>
<keyword evidence="2" id="KW-0812">Transmembrane</keyword>
<feature type="compositionally biased region" description="Basic residues" evidence="1">
    <location>
        <begin position="176"/>
        <end position="205"/>
    </location>
</feature>
<feature type="compositionally biased region" description="Basic and acidic residues" evidence="1">
    <location>
        <begin position="162"/>
        <end position="175"/>
    </location>
</feature>
<feature type="compositionally biased region" description="Low complexity" evidence="1">
    <location>
        <begin position="141"/>
        <end position="158"/>
    </location>
</feature>